<evidence type="ECO:0000313" key="1">
    <source>
        <dbReference type="EMBL" id="PRO64748.1"/>
    </source>
</evidence>
<reference evidence="1 2" key="1">
    <citation type="submission" date="2018-03" db="EMBL/GenBank/DDBJ databases">
        <title>Bacillus urumqiensis sp. nov., a moderately haloalkaliphilic bacterium isolated from a salt lake.</title>
        <authorList>
            <person name="Zhao B."/>
            <person name="Liao Z."/>
        </authorList>
    </citation>
    <scope>NUCLEOTIDE SEQUENCE [LARGE SCALE GENOMIC DNA]</scope>
    <source>
        <strain evidence="1 2">BZ-SZ-XJ18</strain>
    </source>
</reference>
<dbReference type="Pfam" id="PF08868">
    <property type="entry name" value="YugN"/>
    <property type="match status" value="1"/>
</dbReference>
<keyword evidence="2" id="KW-1185">Reference proteome</keyword>
<proteinExistence type="predicted"/>
<dbReference type="InterPro" id="IPR014967">
    <property type="entry name" value="Uncharacterised_YugN-like"/>
</dbReference>
<name>A0A2P6MEN8_ALKUR</name>
<dbReference type="Proteomes" id="UP000243650">
    <property type="component" value="Unassembled WGS sequence"/>
</dbReference>
<dbReference type="Gene3D" id="3.30.310.100">
    <property type="entry name" value="YugN-like"/>
    <property type="match status" value="1"/>
</dbReference>
<accession>A0A2P6MEN8</accession>
<dbReference type="EMBL" id="PVNS01000012">
    <property type="protein sequence ID" value="PRO64748.1"/>
    <property type="molecule type" value="Genomic_DNA"/>
</dbReference>
<dbReference type="InterPro" id="IPR036491">
    <property type="entry name" value="YugN-like_sf"/>
</dbReference>
<comment type="caution">
    <text evidence="1">The sequence shown here is derived from an EMBL/GenBank/DDBJ whole genome shotgun (WGS) entry which is preliminary data.</text>
</comment>
<dbReference type="OrthoDB" id="2679642at2"/>
<dbReference type="SUPFAM" id="SSF160755">
    <property type="entry name" value="YugN-like"/>
    <property type="match status" value="1"/>
</dbReference>
<gene>
    <name evidence="1" type="ORF">C6I21_12615</name>
</gene>
<dbReference type="RefSeq" id="WP_105959844.1">
    <property type="nucleotide sequence ID" value="NZ_PVNS01000012.1"/>
</dbReference>
<sequence length="118" mass="14058">MNFEQNKLEGSIVNFADLDEMMKEEGFDAQWDYERITYDYKIVDQVKNEIYYFRIPALVHTGEIPNDSAQVKMYTPYLGKHYYPHGVEYDEVFPERIVEKCSKKLDVLFDKIKEITVV</sequence>
<organism evidence="1 2">
    <name type="scientific">Alkalicoccus urumqiensis</name>
    <name type="common">Bacillus urumqiensis</name>
    <dbReference type="NCBI Taxonomy" id="1548213"/>
    <lineage>
        <taxon>Bacteria</taxon>
        <taxon>Bacillati</taxon>
        <taxon>Bacillota</taxon>
        <taxon>Bacilli</taxon>
        <taxon>Bacillales</taxon>
        <taxon>Bacillaceae</taxon>
        <taxon>Alkalicoccus</taxon>
    </lineage>
</organism>
<evidence type="ECO:0008006" key="3">
    <source>
        <dbReference type="Google" id="ProtNLM"/>
    </source>
</evidence>
<dbReference type="AlphaFoldDB" id="A0A2P6MEN8"/>
<protein>
    <recommendedName>
        <fullName evidence="3">YugN-like family protein</fullName>
    </recommendedName>
</protein>
<evidence type="ECO:0000313" key="2">
    <source>
        <dbReference type="Proteomes" id="UP000243650"/>
    </source>
</evidence>